<evidence type="ECO:0000313" key="5">
    <source>
        <dbReference type="Proteomes" id="UP000254794"/>
    </source>
</evidence>
<keyword evidence="2 3" id="KW-0040">ANK repeat</keyword>
<dbReference type="SMART" id="SM00248">
    <property type="entry name" value="ANK"/>
    <property type="match status" value="7"/>
</dbReference>
<gene>
    <name evidence="4" type="ORF">NCTC13316_02242</name>
</gene>
<proteinExistence type="predicted"/>
<evidence type="ECO:0000256" key="1">
    <source>
        <dbReference type="ARBA" id="ARBA00022737"/>
    </source>
</evidence>
<reference evidence="4 5" key="1">
    <citation type="submission" date="2018-06" db="EMBL/GenBank/DDBJ databases">
        <authorList>
            <consortium name="Pathogen Informatics"/>
            <person name="Doyle S."/>
        </authorList>
    </citation>
    <scope>NUCLEOTIDE SEQUENCE [LARGE SCALE GENOMIC DNA]</scope>
    <source>
        <strain evidence="4 5">NCTC13316</strain>
    </source>
</reference>
<dbReference type="SUPFAM" id="SSF48403">
    <property type="entry name" value="Ankyrin repeat"/>
    <property type="match status" value="1"/>
</dbReference>
<feature type="repeat" description="ANK" evidence="3">
    <location>
        <begin position="402"/>
        <end position="434"/>
    </location>
</feature>
<dbReference type="GO" id="GO:0005737">
    <property type="term" value="C:cytoplasm"/>
    <property type="evidence" value="ECO:0007669"/>
    <property type="project" value="TreeGrafter"/>
</dbReference>
<dbReference type="Pfam" id="PF12796">
    <property type="entry name" value="Ank_2"/>
    <property type="match status" value="2"/>
</dbReference>
<organism evidence="4 5">
    <name type="scientific">Legionella busanensis</name>
    <dbReference type="NCBI Taxonomy" id="190655"/>
    <lineage>
        <taxon>Bacteria</taxon>
        <taxon>Pseudomonadati</taxon>
        <taxon>Pseudomonadota</taxon>
        <taxon>Gammaproteobacteria</taxon>
        <taxon>Legionellales</taxon>
        <taxon>Legionellaceae</taxon>
        <taxon>Legionella</taxon>
    </lineage>
</organism>
<keyword evidence="5" id="KW-1185">Reference proteome</keyword>
<dbReference type="Gene3D" id="1.25.40.20">
    <property type="entry name" value="Ankyrin repeat-containing domain"/>
    <property type="match status" value="1"/>
</dbReference>
<dbReference type="PANTHER" id="PTHR23206:SF7">
    <property type="entry name" value="PROTEIN KINASE DOMAIN-CONTAINING PROTEIN"/>
    <property type="match status" value="1"/>
</dbReference>
<dbReference type="PANTHER" id="PTHR23206">
    <property type="entry name" value="MASK PROTEIN"/>
    <property type="match status" value="1"/>
</dbReference>
<keyword evidence="1" id="KW-0677">Repeat</keyword>
<feature type="repeat" description="ANK" evidence="3">
    <location>
        <begin position="303"/>
        <end position="335"/>
    </location>
</feature>
<protein>
    <submittedName>
        <fullName evidence="4">Ankyrin repeat-containing protein</fullName>
    </submittedName>
</protein>
<name>A0A378JN79_9GAMM</name>
<evidence type="ECO:0000256" key="2">
    <source>
        <dbReference type="ARBA" id="ARBA00023043"/>
    </source>
</evidence>
<dbReference type="PROSITE" id="PS50088">
    <property type="entry name" value="ANK_REPEAT"/>
    <property type="match status" value="4"/>
</dbReference>
<dbReference type="InterPro" id="IPR036770">
    <property type="entry name" value="Ankyrin_rpt-contain_sf"/>
</dbReference>
<dbReference type="InterPro" id="IPR002110">
    <property type="entry name" value="Ankyrin_rpt"/>
</dbReference>
<dbReference type="PROSITE" id="PS50297">
    <property type="entry name" value="ANK_REP_REGION"/>
    <property type="match status" value="3"/>
</dbReference>
<feature type="repeat" description="ANK" evidence="3">
    <location>
        <begin position="369"/>
        <end position="401"/>
    </location>
</feature>
<dbReference type="OrthoDB" id="5630807at2"/>
<sequence length="578" mass="64420">MALHRALLNLHNLLGYKESAGLCHGFSLRWLEATFLGEQELRRFELRMALIQVLPPDLLLAKIQQTQSKKGQSLSDEDNALLGILAFFDSLELFHSPEKYTTLFEQNLNQNDVSLISPIASSAMIEAQGHLKEIYLQPKILARDELYNYLHELAYLINNNLKDKNKPIGFLLSSYDHAISLSYIASLGWLFRDINQPLTTMTRTAIDYNLVDNIIKALNPKDSSPYVAFNTSFILTTNNITNFELKNLIPVGPSTEVLKEFTLRQGEDGITLALLAAQQNDTAFMATLVDVVDIDFLNRTTPKGQTPLYIAVENNFIQMFTILVEKGVDLNKGDASEVTPISLAVELGYISTFIFLAEKGANLNKPDIKGVTPLMAAARLRHLSFITILAEKGADFDQADKDGVTAAMIAAAIGDASVMTALIKGRADINKATKDGTTPTFIAAQRGHVDVVKLLLASKRCDVEISFESTIDDLVKFAADESERQQSPEISQRMHEFLKNQSSTQVKMKPYDIAKIMGHNEIANLIADHLKSINHNFHQHSLNKDHFFLASSSLFSKRKQAEELLADECNFKTTRKGK</sequence>
<dbReference type="InterPro" id="IPR051631">
    <property type="entry name" value="Ankyrin-KH/SAM_domain"/>
</dbReference>
<evidence type="ECO:0000256" key="3">
    <source>
        <dbReference type="PROSITE-ProRule" id="PRU00023"/>
    </source>
</evidence>
<feature type="repeat" description="ANK" evidence="3">
    <location>
        <begin position="435"/>
        <end position="456"/>
    </location>
</feature>
<dbReference type="EMBL" id="UGOD01000001">
    <property type="protein sequence ID" value="STX52138.1"/>
    <property type="molecule type" value="Genomic_DNA"/>
</dbReference>
<dbReference type="RefSeq" id="WP_115331720.1">
    <property type="nucleotide sequence ID" value="NZ_UGOD01000001.1"/>
</dbReference>
<dbReference type="AlphaFoldDB" id="A0A378JN79"/>
<accession>A0A378JN79</accession>
<dbReference type="Proteomes" id="UP000254794">
    <property type="component" value="Unassembled WGS sequence"/>
</dbReference>
<evidence type="ECO:0000313" key="4">
    <source>
        <dbReference type="EMBL" id="STX52138.1"/>
    </source>
</evidence>